<evidence type="ECO:0000259" key="4">
    <source>
        <dbReference type="Pfam" id="PF12937"/>
    </source>
</evidence>
<dbReference type="Gene3D" id="1.25.40.10">
    <property type="entry name" value="Tetratricopeptide repeat domain"/>
    <property type="match status" value="1"/>
</dbReference>
<feature type="repeat" description="TPR" evidence="3">
    <location>
        <begin position="3"/>
        <end position="36"/>
    </location>
</feature>
<dbReference type="SUPFAM" id="SSF52047">
    <property type="entry name" value="RNI-like"/>
    <property type="match status" value="1"/>
</dbReference>
<name>A0A5C3L5V8_COPMA</name>
<dbReference type="InterPro" id="IPR011990">
    <property type="entry name" value="TPR-like_helical_dom_sf"/>
</dbReference>
<reference evidence="5 6" key="1">
    <citation type="journal article" date="2019" name="Nat. Ecol. Evol.">
        <title>Megaphylogeny resolves global patterns of mushroom evolution.</title>
        <authorList>
            <person name="Varga T."/>
            <person name="Krizsan K."/>
            <person name="Foldi C."/>
            <person name="Dima B."/>
            <person name="Sanchez-Garcia M."/>
            <person name="Sanchez-Ramirez S."/>
            <person name="Szollosi G.J."/>
            <person name="Szarkandi J.G."/>
            <person name="Papp V."/>
            <person name="Albert L."/>
            <person name="Andreopoulos W."/>
            <person name="Angelini C."/>
            <person name="Antonin V."/>
            <person name="Barry K.W."/>
            <person name="Bougher N.L."/>
            <person name="Buchanan P."/>
            <person name="Buyck B."/>
            <person name="Bense V."/>
            <person name="Catcheside P."/>
            <person name="Chovatia M."/>
            <person name="Cooper J."/>
            <person name="Damon W."/>
            <person name="Desjardin D."/>
            <person name="Finy P."/>
            <person name="Geml J."/>
            <person name="Haridas S."/>
            <person name="Hughes K."/>
            <person name="Justo A."/>
            <person name="Karasinski D."/>
            <person name="Kautmanova I."/>
            <person name="Kiss B."/>
            <person name="Kocsube S."/>
            <person name="Kotiranta H."/>
            <person name="LaButti K.M."/>
            <person name="Lechner B.E."/>
            <person name="Liimatainen K."/>
            <person name="Lipzen A."/>
            <person name="Lukacs Z."/>
            <person name="Mihaltcheva S."/>
            <person name="Morgado L.N."/>
            <person name="Niskanen T."/>
            <person name="Noordeloos M.E."/>
            <person name="Ohm R.A."/>
            <person name="Ortiz-Santana B."/>
            <person name="Ovrebo C."/>
            <person name="Racz N."/>
            <person name="Riley R."/>
            <person name="Savchenko A."/>
            <person name="Shiryaev A."/>
            <person name="Soop K."/>
            <person name="Spirin V."/>
            <person name="Szebenyi C."/>
            <person name="Tomsovsky M."/>
            <person name="Tulloss R.E."/>
            <person name="Uehling J."/>
            <person name="Grigoriev I.V."/>
            <person name="Vagvolgyi C."/>
            <person name="Papp T."/>
            <person name="Martin F.M."/>
            <person name="Miettinen O."/>
            <person name="Hibbett D.S."/>
            <person name="Nagy L.G."/>
        </authorList>
    </citation>
    <scope>NUCLEOTIDE SEQUENCE [LARGE SCALE GENOMIC DNA]</scope>
    <source>
        <strain evidence="5 6">CBS 121175</strain>
    </source>
</reference>
<dbReference type="GO" id="GO:0051879">
    <property type="term" value="F:Hsp90 protein binding"/>
    <property type="evidence" value="ECO:0007669"/>
    <property type="project" value="TreeGrafter"/>
</dbReference>
<keyword evidence="2 3" id="KW-0802">TPR repeat</keyword>
<dbReference type="EMBL" id="ML210159">
    <property type="protein sequence ID" value="TFK28055.1"/>
    <property type="molecule type" value="Genomic_DNA"/>
</dbReference>
<keyword evidence="6" id="KW-1185">Reference proteome</keyword>
<dbReference type="OrthoDB" id="445556at2759"/>
<proteinExistence type="predicted"/>
<accession>A0A5C3L5V8</accession>
<dbReference type="AlphaFoldDB" id="A0A5C3L5V8"/>
<dbReference type="SUPFAM" id="SSF81383">
    <property type="entry name" value="F-box domain"/>
    <property type="match status" value="1"/>
</dbReference>
<dbReference type="Gene3D" id="3.80.10.10">
    <property type="entry name" value="Ribonuclease Inhibitor"/>
    <property type="match status" value="1"/>
</dbReference>
<dbReference type="InterPro" id="IPR001810">
    <property type="entry name" value="F-box_dom"/>
</dbReference>
<dbReference type="SUPFAM" id="SSF48452">
    <property type="entry name" value="TPR-like"/>
    <property type="match status" value="1"/>
</dbReference>
<dbReference type="SMART" id="SM00028">
    <property type="entry name" value="TPR"/>
    <property type="match status" value="3"/>
</dbReference>
<dbReference type="InterPro" id="IPR032675">
    <property type="entry name" value="LRR_dom_sf"/>
</dbReference>
<dbReference type="InterPro" id="IPR019734">
    <property type="entry name" value="TPR_rpt"/>
</dbReference>
<protein>
    <recommendedName>
        <fullName evidence="4">F-box domain-containing protein</fullName>
    </recommendedName>
</protein>
<dbReference type="PANTHER" id="PTHR22904">
    <property type="entry name" value="TPR REPEAT CONTAINING PROTEIN"/>
    <property type="match status" value="1"/>
</dbReference>
<gene>
    <name evidence="5" type="ORF">FA15DRAFT_612968</name>
</gene>
<feature type="domain" description="F-box" evidence="4">
    <location>
        <begin position="138"/>
        <end position="184"/>
    </location>
</feature>
<evidence type="ECO:0000256" key="1">
    <source>
        <dbReference type="ARBA" id="ARBA00022737"/>
    </source>
</evidence>
<evidence type="ECO:0000256" key="2">
    <source>
        <dbReference type="ARBA" id="ARBA00022803"/>
    </source>
</evidence>
<keyword evidence="1" id="KW-0677">Repeat</keyword>
<dbReference type="PANTHER" id="PTHR22904:SF523">
    <property type="entry name" value="STRESS-INDUCED-PHOSPHOPROTEIN 1"/>
    <property type="match status" value="1"/>
</dbReference>
<dbReference type="Gene3D" id="1.20.1280.50">
    <property type="match status" value="1"/>
</dbReference>
<dbReference type="Pfam" id="PF12937">
    <property type="entry name" value="F-box-like"/>
    <property type="match status" value="1"/>
</dbReference>
<evidence type="ECO:0000313" key="6">
    <source>
        <dbReference type="Proteomes" id="UP000307440"/>
    </source>
</evidence>
<dbReference type="InterPro" id="IPR036047">
    <property type="entry name" value="F-box-like_dom_sf"/>
</dbReference>
<evidence type="ECO:0000256" key="3">
    <source>
        <dbReference type="PROSITE-ProRule" id="PRU00339"/>
    </source>
</evidence>
<evidence type="ECO:0000313" key="5">
    <source>
        <dbReference type="EMBL" id="TFK28055.1"/>
    </source>
</evidence>
<dbReference type="Proteomes" id="UP000307440">
    <property type="component" value="Unassembled WGS sequence"/>
</dbReference>
<organism evidence="5 6">
    <name type="scientific">Coprinopsis marcescibilis</name>
    <name type="common">Agaric fungus</name>
    <name type="synonym">Psathyrella marcescibilis</name>
    <dbReference type="NCBI Taxonomy" id="230819"/>
    <lineage>
        <taxon>Eukaryota</taxon>
        <taxon>Fungi</taxon>
        <taxon>Dikarya</taxon>
        <taxon>Basidiomycota</taxon>
        <taxon>Agaricomycotina</taxon>
        <taxon>Agaricomycetes</taxon>
        <taxon>Agaricomycetidae</taxon>
        <taxon>Agaricales</taxon>
        <taxon>Agaricineae</taxon>
        <taxon>Psathyrellaceae</taxon>
        <taxon>Coprinopsis</taxon>
    </lineage>
</organism>
<dbReference type="PROSITE" id="PS50005">
    <property type="entry name" value="TPR"/>
    <property type="match status" value="1"/>
</dbReference>
<sequence length="545" mass="62177">MSWKVHFQNGMKDYRVGKAELAVESFTKALEANPDRLCLVYDARSSALEKVGRHQEALKDVRKTIELAPTEWPGYLKAARLFNHLRKYDNAMKMVDMALNLGDSANSSKRSEMQALRSKIIARRKEYIRQSRNHSEILPLELFAEIVFYLTDVDPATVTQLSHVCQYWRTVVFSNPLFWRTLVLGRSRQQAKAKLWMEQSNGKVRELRVVPGALDTCWSGEGLEGLQWETLRICSIAGWDLCQYLRRINKLNALTSLESYEFFSQDSSSDSRGNRMFEPTWPIQHLSLMRAPMPEHFNELSHNSIVSLSLRQTTSPTLLSLVPFTSLETLILEGDSRQLAGYPGNLVKMKRLELIRARKATNILLTYPMPDLQVLRVQYYVEFLDDSIYTLVRNGVAQLTDLTLHSLLIGSSRCLIQLLQDTPLLQKLDLTGITCKVDTVVDAFGVELTTRVDGEQDTPSTPYVLCPELQNINFSRCHGVRTGGLARMVRARNSSKQLPGCSRIETLTVDGCEEVDPGQLVWFRNMVPDFGCVYRTIKDTRKTRR</sequence>
<dbReference type="STRING" id="230819.A0A5C3L5V8"/>